<comment type="pathway">
    <text evidence="7 9">Lipid metabolism; fatty acid biosynthesis.</text>
</comment>
<name>E2ZGU0_9FIRM</name>
<evidence type="ECO:0000256" key="3">
    <source>
        <dbReference type="ARBA" id="ARBA00022553"/>
    </source>
</evidence>
<evidence type="ECO:0000256" key="7">
    <source>
        <dbReference type="HAMAP-Rule" id="MF_01217"/>
    </source>
</evidence>
<comment type="subcellular location">
    <subcellularLocation>
        <location evidence="7">Cytoplasm</location>
    </subcellularLocation>
</comment>
<dbReference type="Pfam" id="PF00550">
    <property type="entry name" value="PP-binding"/>
    <property type="match status" value="1"/>
</dbReference>
<dbReference type="PANTHER" id="PTHR20863">
    <property type="entry name" value="ACYL CARRIER PROTEIN"/>
    <property type="match status" value="1"/>
</dbReference>
<dbReference type="InterPro" id="IPR036736">
    <property type="entry name" value="ACP-like_sf"/>
</dbReference>
<comment type="function">
    <text evidence="7 9">Carrier of the growing fatty acid chain in fatty acid biosynthesis.</text>
</comment>
<reference evidence="11 12" key="1">
    <citation type="submission" date="2010-08" db="EMBL/GenBank/DDBJ databases">
        <authorList>
            <person name="Weinstock G."/>
            <person name="Sodergren E."/>
            <person name="Clifton S."/>
            <person name="Fulton L."/>
            <person name="Fulton B."/>
            <person name="Courtney L."/>
            <person name="Fronick C."/>
            <person name="Harrison M."/>
            <person name="Strong C."/>
            <person name="Farmer C."/>
            <person name="Delahaunty K."/>
            <person name="Markovic C."/>
            <person name="Hall O."/>
            <person name="Minx P."/>
            <person name="Tomlinson C."/>
            <person name="Mitreva M."/>
            <person name="Hou S."/>
            <person name="Chen J."/>
            <person name="Wollam A."/>
            <person name="Pepin K.H."/>
            <person name="Johnson M."/>
            <person name="Bhonagiri V."/>
            <person name="Zhang X."/>
            <person name="Suruliraj S."/>
            <person name="Warren W."/>
            <person name="Chinwalla A."/>
            <person name="Mardis E.R."/>
            <person name="Wilson R.K."/>
        </authorList>
    </citation>
    <scope>NUCLEOTIDE SEQUENCE [LARGE SCALE GENOMIC DNA]</scope>
    <source>
        <strain evidence="11 12">KLE1255</strain>
    </source>
</reference>
<evidence type="ECO:0000256" key="5">
    <source>
        <dbReference type="ARBA" id="ARBA00023098"/>
    </source>
</evidence>
<gene>
    <name evidence="7 11" type="primary">acpP</name>
    <name evidence="11" type="ORF">HMPREF9436_00877</name>
</gene>
<dbReference type="GO" id="GO:0000035">
    <property type="term" value="F:acyl binding"/>
    <property type="evidence" value="ECO:0007669"/>
    <property type="project" value="TreeGrafter"/>
</dbReference>
<dbReference type="STRING" id="748224.HMPREF9436_00877"/>
<dbReference type="NCBIfam" id="NF002148">
    <property type="entry name" value="PRK00982.1-2"/>
    <property type="match status" value="1"/>
</dbReference>
<dbReference type="NCBIfam" id="TIGR00517">
    <property type="entry name" value="acyl_carrier"/>
    <property type="match status" value="1"/>
</dbReference>
<dbReference type="InterPro" id="IPR003231">
    <property type="entry name" value="ACP"/>
</dbReference>
<evidence type="ECO:0000313" key="11">
    <source>
        <dbReference type="EMBL" id="EFQ07533.1"/>
    </source>
</evidence>
<organism evidence="11 12">
    <name type="scientific">Faecalibacterium cf. prausnitzii KLE1255</name>
    <dbReference type="NCBI Taxonomy" id="748224"/>
    <lineage>
        <taxon>Bacteria</taxon>
        <taxon>Bacillati</taxon>
        <taxon>Bacillota</taxon>
        <taxon>Clostridia</taxon>
        <taxon>Eubacteriales</taxon>
        <taxon>Oscillospiraceae</taxon>
        <taxon>Faecalibacterium</taxon>
    </lineage>
</organism>
<dbReference type="PROSITE" id="PS50075">
    <property type="entry name" value="CARRIER"/>
    <property type="match status" value="1"/>
</dbReference>
<dbReference type="SUPFAM" id="SSF47336">
    <property type="entry name" value="ACP-like"/>
    <property type="match status" value="1"/>
</dbReference>
<comment type="similarity">
    <text evidence="7">Belongs to the acyl carrier protein (ACP) family.</text>
</comment>
<keyword evidence="5 7" id="KW-0443">Lipid metabolism</keyword>
<evidence type="ECO:0000256" key="1">
    <source>
        <dbReference type="ARBA" id="ARBA00022450"/>
    </source>
</evidence>
<dbReference type="eggNOG" id="COG0236">
    <property type="taxonomic scope" value="Bacteria"/>
</dbReference>
<evidence type="ECO:0000256" key="8">
    <source>
        <dbReference type="NCBIfam" id="TIGR00517"/>
    </source>
</evidence>
<evidence type="ECO:0000256" key="6">
    <source>
        <dbReference type="ARBA" id="ARBA00023160"/>
    </source>
</evidence>
<keyword evidence="1 7" id="KW-0596">Phosphopantetheine</keyword>
<dbReference type="NCBIfam" id="NF002150">
    <property type="entry name" value="PRK00982.1-4"/>
    <property type="match status" value="1"/>
</dbReference>
<dbReference type="GO" id="GO:0016020">
    <property type="term" value="C:membrane"/>
    <property type="evidence" value="ECO:0007669"/>
    <property type="project" value="GOC"/>
</dbReference>
<feature type="domain" description="Carrier" evidence="10">
    <location>
        <begin position="82"/>
        <end position="157"/>
    </location>
</feature>
<feature type="modified residue" description="O-(pantetheine 4'-phosphoryl)serine" evidence="7">
    <location>
        <position position="117"/>
    </location>
</feature>
<dbReference type="GO" id="GO:0009245">
    <property type="term" value="P:lipid A biosynthetic process"/>
    <property type="evidence" value="ECO:0007669"/>
    <property type="project" value="TreeGrafter"/>
</dbReference>
<dbReference type="Proteomes" id="UP000006028">
    <property type="component" value="Unassembled WGS sequence"/>
</dbReference>
<keyword evidence="7" id="KW-0963">Cytoplasm</keyword>
<sequence length="159" mass="17790">MIRNRGAPVKRKCTFPAIFRKGICQNGKQGLTIRMAWDIKKERVLYSPGPRSICGCIRHGSRTHGTGVQDRQNNCKKETTGMDTFEKIRALLAEQLDVDPAKITMDSDIMSDFEADSLDIVDMVMTLEDEFGIEVPDDAIESLRTVGDVVNFVDSHAQN</sequence>
<comment type="PTM">
    <text evidence="7">4'-phosphopantetheine is transferred from CoA to a specific serine of apo-ACP by AcpS. This modification is essential for activity because fatty acids are bound in thioester linkage to the sulfhydryl of the prosthetic group.</text>
</comment>
<comment type="caution">
    <text evidence="11">The sequence shown here is derived from an EMBL/GenBank/DDBJ whole genome shotgun (WGS) entry which is preliminary data.</text>
</comment>
<dbReference type="GO" id="GO:0005829">
    <property type="term" value="C:cytosol"/>
    <property type="evidence" value="ECO:0007669"/>
    <property type="project" value="TreeGrafter"/>
</dbReference>
<comment type="PTM">
    <text evidence="9">4'-phosphopantetheine is transferred from CoA to a specific serine of apo-ACP by acpS.</text>
</comment>
<evidence type="ECO:0000259" key="10">
    <source>
        <dbReference type="PROSITE" id="PS50075"/>
    </source>
</evidence>
<evidence type="ECO:0000256" key="2">
    <source>
        <dbReference type="ARBA" id="ARBA00022516"/>
    </source>
</evidence>
<dbReference type="UniPathway" id="UPA00094"/>
<dbReference type="Gene3D" id="1.10.1200.10">
    <property type="entry name" value="ACP-like"/>
    <property type="match status" value="1"/>
</dbReference>
<proteinExistence type="inferred from homology"/>
<dbReference type="EMBL" id="AECU01000083">
    <property type="protein sequence ID" value="EFQ07533.1"/>
    <property type="molecule type" value="Genomic_DNA"/>
</dbReference>
<dbReference type="HAMAP" id="MF_01217">
    <property type="entry name" value="Acyl_carrier"/>
    <property type="match status" value="1"/>
</dbReference>
<dbReference type="GO" id="GO:0000036">
    <property type="term" value="F:acyl carrier activity"/>
    <property type="evidence" value="ECO:0007669"/>
    <property type="project" value="UniProtKB-UniRule"/>
</dbReference>
<dbReference type="PANTHER" id="PTHR20863:SF76">
    <property type="entry name" value="CARRIER DOMAIN-CONTAINING PROTEIN"/>
    <property type="match status" value="1"/>
</dbReference>
<evidence type="ECO:0000313" key="12">
    <source>
        <dbReference type="Proteomes" id="UP000006028"/>
    </source>
</evidence>
<keyword evidence="2 7" id="KW-0444">Lipid biosynthesis</keyword>
<accession>E2ZGU0</accession>
<evidence type="ECO:0000256" key="9">
    <source>
        <dbReference type="RuleBase" id="RU003545"/>
    </source>
</evidence>
<dbReference type="HOGENOM" id="CLU_1658213_0_0_9"/>
<dbReference type="InterPro" id="IPR009081">
    <property type="entry name" value="PP-bd_ACP"/>
</dbReference>
<keyword evidence="6 7" id="KW-0275">Fatty acid biosynthesis</keyword>
<keyword evidence="3 7" id="KW-0597">Phosphoprotein</keyword>
<evidence type="ECO:0000256" key="4">
    <source>
        <dbReference type="ARBA" id="ARBA00022832"/>
    </source>
</evidence>
<keyword evidence="4 7" id="KW-0276">Fatty acid metabolism</keyword>
<protein>
    <recommendedName>
        <fullName evidence="7 8">Acyl carrier protein</fullName>
        <shortName evidence="7">ACP</shortName>
    </recommendedName>
</protein>
<dbReference type="AlphaFoldDB" id="E2ZGU0"/>